<evidence type="ECO:0000256" key="2">
    <source>
        <dbReference type="ARBA" id="ARBA00005182"/>
    </source>
</evidence>
<dbReference type="KEGG" id="xbc:ELE36_04155"/>
<dbReference type="GO" id="GO:0005886">
    <property type="term" value="C:plasma membrane"/>
    <property type="evidence" value="ECO:0007669"/>
    <property type="project" value="UniProtKB-SubCell"/>
</dbReference>
<dbReference type="UniPathway" id="UPA00286"/>
<evidence type="ECO:0000313" key="14">
    <source>
        <dbReference type="Proteomes" id="UP000291562"/>
    </source>
</evidence>
<dbReference type="AlphaFoldDB" id="A0A411HGL7"/>
<keyword evidence="7 11" id="KW-0016">Alginate biosynthesis</keyword>
<keyword evidence="6 11" id="KW-0812">Transmembrane</keyword>
<keyword evidence="4 11" id="KW-1003">Cell membrane</keyword>
<organism evidence="13 14">
    <name type="scientific">Pseudolysobacter antarcticus</name>
    <dbReference type="NCBI Taxonomy" id="2511995"/>
    <lineage>
        <taxon>Bacteria</taxon>
        <taxon>Pseudomonadati</taxon>
        <taxon>Pseudomonadota</taxon>
        <taxon>Gammaproteobacteria</taxon>
        <taxon>Lysobacterales</taxon>
        <taxon>Rhodanobacteraceae</taxon>
        <taxon>Pseudolysobacter</taxon>
    </lineage>
</organism>
<evidence type="ECO:0000313" key="13">
    <source>
        <dbReference type="EMBL" id="QBB69635.1"/>
    </source>
</evidence>
<feature type="transmembrane region" description="Helical" evidence="12">
    <location>
        <begin position="311"/>
        <end position="341"/>
    </location>
</feature>
<keyword evidence="11" id="KW-0997">Cell inner membrane</keyword>
<feature type="transmembrane region" description="Helical" evidence="12">
    <location>
        <begin position="47"/>
        <end position="63"/>
    </location>
</feature>
<dbReference type="GO" id="GO:0042121">
    <property type="term" value="P:alginic acid biosynthetic process"/>
    <property type="evidence" value="ECO:0007669"/>
    <property type="project" value="UniProtKB-UniRule"/>
</dbReference>
<dbReference type="PIRSF" id="PIRSF500217">
    <property type="entry name" value="AlgI"/>
    <property type="match status" value="1"/>
</dbReference>
<dbReference type="RefSeq" id="WP_129831892.1">
    <property type="nucleotide sequence ID" value="NZ_CP035704.1"/>
</dbReference>
<evidence type="ECO:0000256" key="12">
    <source>
        <dbReference type="SAM" id="Phobius"/>
    </source>
</evidence>
<evidence type="ECO:0000256" key="10">
    <source>
        <dbReference type="ARBA" id="ARBA00023315"/>
    </source>
</evidence>
<comment type="pathway">
    <text evidence="2 11">Glycan biosynthesis; alginate biosynthesis.</text>
</comment>
<evidence type="ECO:0000256" key="6">
    <source>
        <dbReference type="ARBA" id="ARBA00022692"/>
    </source>
</evidence>
<keyword evidence="8 12" id="KW-1133">Transmembrane helix</keyword>
<keyword evidence="14" id="KW-1185">Reference proteome</keyword>
<comment type="similarity">
    <text evidence="3 11">Belongs to the membrane-bound acyltransferase family.</text>
</comment>
<accession>A0A411HGL7</accession>
<dbReference type="PANTHER" id="PTHR13285:SF23">
    <property type="entry name" value="TEICHOIC ACID D-ALANYLTRANSFERASE"/>
    <property type="match status" value="1"/>
</dbReference>
<dbReference type="Pfam" id="PF03062">
    <property type="entry name" value="MBOAT"/>
    <property type="match status" value="1"/>
</dbReference>
<keyword evidence="9 11" id="KW-0472">Membrane</keyword>
<feature type="transmembrane region" description="Helical" evidence="12">
    <location>
        <begin position="75"/>
        <end position="98"/>
    </location>
</feature>
<dbReference type="Proteomes" id="UP000291562">
    <property type="component" value="Chromosome"/>
</dbReference>
<proteinExistence type="inferred from homology"/>
<dbReference type="InterPro" id="IPR051085">
    <property type="entry name" value="MB_O-acyltransferase"/>
</dbReference>
<feature type="transmembrane region" description="Helical" evidence="12">
    <location>
        <begin position="410"/>
        <end position="431"/>
    </location>
</feature>
<dbReference type="EMBL" id="CP035704">
    <property type="protein sequence ID" value="QBB69635.1"/>
    <property type="molecule type" value="Genomic_DNA"/>
</dbReference>
<dbReference type="InterPro" id="IPR004299">
    <property type="entry name" value="MBOAT_fam"/>
</dbReference>
<feature type="transmembrane region" description="Helical" evidence="12">
    <location>
        <begin position="385"/>
        <end position="404"/>
    </location>
</feature>
<feature type="transmembrane region" description="Helical" evidence="12">
    <location>
        <begin position="443"/>
        <end position="460"/>
    </location>
</feature>
<dbReference type="InterPro" id="IPR024194">
    <property type="entry name" value="Ac/AlaTfrase_AlgI/DltB"/>
</dbReference>
<reference evidence="13 14" key="1">
    <citation type="submission" date="2019-01" db="EMBL/GenBank/DDBJ databases">
        <title>Pseudolysobacter antarctica gen. nov., sp. nov., isolated from Fildes Peninsula, Antarctica.</title>
        <authorList>
            <person name="Wei Z."/>
            <person name="Peng F."/>
        </authorList>
    </citation>
    <scope>NUCLEOTIDE SEQUENCE [LARGE SCALE GENOMIC DNA]</scope>
    <source>
        <strain evidence="13 14">AQ6-296</strain>
    </source>
</reference>
<dbReference type="PANTHER" id="PTHR13285">
    <property type="entry name" value="ACYLTRANSFERASE"/>
    <property type="match status" value="1"/>
</dbReference>
<dbReference type="EC" id="2.3.1.-" evidence="11"/>
<evidence type="ECO:0000256" key="4">
    <source>
        <dbReference type="ARBA" id="ARBA00022475"/>
    </source>
</evidence>
<dbReference type="GO" id="GO:0016746">
    <property type="term" value="F:acyltransferase activity"/>
    <property type="evidence" value="ECO:0007669"/>
    <property type="project" value="UniProtKB-KW"/>
</dbReference>
<comment type="subcellular location">
    <subcellularLocation>
        <location evidence="11">Cell inner membrane</location>
    </subcellularLocation>
    <subcellularLocation>
        <location evidence="1">Cell membrane</location>
        <topology evidence="1">Multi-pass membrane protein</topology>
    </subcellularLocation>
</comment>
<keyword evidence="10 11" id="KW-0012">Acyltransferase</keyword>
<evidence type="ECO:0000256" key="9">
    <source>
        <dbReference type="ARBA" id="ARBA00023136"/>
    </source>
</evidence>
<name>A0A411HGL7_9GAMM</name>
<feature type="transmembrane region" description="Helical" evidence="12">
    <location>
        <begin position="361"/>
        <end position="378"/>
    </location>
</feature>
<protein>
    <recommendedName>
        <fullName evidence="11">Probable alginate O-acetylase</fullName>
        <ecNumber evidence="11">2.3.1.-</ecNumber>
    </recommendedName>
</protein>
<evidence type="ECO:0000256" key="3">
    <source>
        <dbReference type="ARBA" id="ARBA00010323"/>
    </source>
</evidence>
<sequence>MLFNSLHFVVFFLIVLALNQCLRALPTMQKCMLLLASYYFYGQWHWEYLLLIWFSTIVDYLIGLQLPRSSNPKRLVIISVIVNIGFLAIFKYANWLIASFNGGADALGAAWHITPIDLLLPVGISFYTFQSLSYTIDVYRGALQPRRRLLDYALAVAFFPQLEAGPIVRAREFFIELDGPRNVALSDVQRALVLIAFGFVKKMVFADTLAGFVDPVFDHPEGAHFWDTLLGIYAFAFQIYCDFSGYTDIAIGCALLLGIRFPQNFNYPYIAESLQDFWRRWHMTLSRWLRDYLYIALGGNRRGEARTLANLMITMLLGGLWHGASWNFVIWGGLHGGYLVFERVALQRLPFWQSPALPMRLLRWLLTFHLVCFAWIFFRAKTLTASLAVIGNLLHGAASVIQDFSQDHHLGLALLLIALMLSQFIGGYGHIKQRLSEDRGTRFAAAMTLILLALILFTPGKNIPFIYFQF</sequence>
<dbReference type="PIRSF" id="PIRSF016636">
    <property type="entry name" value="AlgI_DltB"/>
    <property type="match status" value="1"/>
</dbReference>
<evidence type="ECO:0000256" key="1">
    <source>
        <dbReference type="ARBA" id="ARBA00004651"/>
    </source>
</evidence>
<evidence type="ECO:0000256" key="7">
    <source>
        <dbReference type="ARBA" id="ARBA00022841"/>
    </source>
</evidence>
<dbReference type="InterPro" id="IPR028362">
    <property type="entry name" value="AlgI"/>
</dbReference>
<evidence type="ECO:0000256" key="5">
    <source>
        <dbReference type="ARBA" id="ARBA00022679"/>
    </source>
</evidence>
<gene>
    <name evidence="13" type="ORF">ELE36_04155</name>
</gene>
<evidence type="ECO:0000256" key="8">
    <source>
        <dbReference type="ARBA" id="ARBA00022989"/>
    </source>
</evidence>
<evidence type="ECO:0000256" key="11">
    <source>
        <dbReference type="PIRNR" id="PIRNR016636"/>
    </source>
</evidence>
<keyword evidence="5 11" id="KW-0808">Transferase</keyword>
<dbReference type="OrthoDB" id="139172at2"/>
<feature type="transmembrane region" description="Helical" evidence="12">
    <location>
        <begin position="118"/>
        <end position="139"/>
    </location>
</feature>